<proteinExistence type="predicted"/>
<dbReference type="PANTHER" id="PTHR24148">
    <property type="entry name" value="ANKYRIN REPEAT DOMAIN-CONTAINING PROTEIN 39 HOMOLOG-RELATED"/>
    <property type="match status" value="1"/>
</dbReference>
<accession>A0AAE0K325</accession>
<dbReference type="Proteomes" id="UP001285441">
    <property type="component" value="Unassembled WGS sequence"/>
</dbReference>
<evidence type="ECO:0000313" key="3">
    <source>
        <dbReference type="Proteomes" id="UP001285441"/>
    </source>
</evidence>
<dbReference type="Pfam" id="PF26639">
    <property type="entry name" value="Het-6_barrel"/>
    <property type="match status" value="1"/>
</dbReference>
<evidence type="ECO:0000313" key="2">
    <source>
        <dbReference type="EMBL" id="KAK3368710.1"/>
    </source>
</evidence>
<dbReference type="PANTHER" id="PTHR24148:SF73">
    <property type="entry name" value="HET DOMAIN PROTEIN (AFU_ORTHOLOGUE AFUA_8G01020)"/>
    <property type="match status" value="1"/>
</dbReference>
<evidence type="ECO:0000259" key="1">
    <source>
        <dbReference type="Pfam" id="PF06985"/>
    </source>
</evidence>
<reference evidence="2" key="2">
    <citation type="submission" date="2023-06" db="EMBL/GenBank/DDBJ databases">
        <authorList>
            <consortium name="Lawrence Berkeley National Laboratory"/>
            <person name="Haridas S."/>
            <person name="Hensen N."/>
            <person name="Bonometti L."/>
            <person name="Westerberg I."/>
            <person name="Brannstrom I.O."/>
            <person name="Guillou S."/>
            <person name="Cros-Aarteil S."/>
            <person name="Calhoun S."/>
            <person name="Kuo A."/>
            <person name="Mondo S."/>
            <person name="Pangilinan J."/>
            <person name="Riley R."/>
            <person name="LaButti K."/>
            <person name="Andreopoulos B."/>
            <person name="Lipzen A."/>
            <person name="Chen C."/>
            <person name="Yanf M."/>
            <person name="Daum C."/>
            <person name="Ng V."/>
            <person name="Clum A."/>
            <person name="Steindorff A."/>
            <person name="Ohm R."/>
            <person name="Martin F."/>
            <person name="Silar P."/>
            <person name="Natvig D."/>
            <person name="Lalanne C."/>
            <person name="Gautier V."/>
            <person name="Ament-velasquez S.L."/>
            <person name="Kruys A."/>
            <person name="Hutchinson M.I."/>
            <person name="Powell A.J."/>
            <person name="Barry K."/>
            <person name="Miller A.N."/>
            <person name="Grigoriev I.V."/>
            <person name="Debuchy R."/>
            <person name="Gladieux P."/>
            <person name="Thoren M.H."/>
            <person name="Johannesson H."/>
        </authorList>
    </citation>
    <scope>NUCLEOTIDE SEQUENCE</scope>
    <source>
        <strain evidence="2">CBS 232.78</strain>
    </source>
</reference>
<protein>
    <submittedName>
        <fullName evidence="2">Heterokaryon incompatibility protein-domain-containing protein</fullName>
    </submittedName>
</protein>
<dbReference type="InterPro" id="IPR052895">
    <property type="entry name" value="HetReg/Transcr_Mod"/>
</dbReference>
<dbReference type="AlphaFoldDB" id="A0AAE0K325"/>
<comment type="caution">
    <text evidence="2">The sequence shown here is derived from an EMBL/GenBank/DDBJ whole genome shotgun (WGS) entry which is preliminary data.</text>
</comment>
<sequence>MSSVVRKLISFFLAPESPPFEFTPLPTTRSFRVFHLLPQNPQDKPSNDLSGVLRGRIDVLNLDHGCRYNALSYCWEGSIEPSPYTHQNKDRILIDDTDGRTTQLPISPALSTALRYLRAQPGQALPLFIDQICINQNDNTEKSHQINLMGDIYRSCKCVVAWLDVGTRYTDALFDFLPQISENELLLQLSQNPQRTSPVLKAAMDRRTDFSDDEAAVRQDFEKMVALTRDHWLRFPHRGFLDICLRRWFRRIWIVQEACLGHDMVFVCGSRMCPSDALHAAAQFELLASTFAKLEAARPSPTEQYKQAKWDKKAMRNSYHGSALVDRIFRDRSAALRPSADGGHAAVMRRGLDNLVIRFNVDTMVQGPYSRLGSSNPSDCIYALKGLVREGDPVSDRLAVDYDLSPAAVFTDFTRLLYQTATPSPPIDTLFLSQADTKVITDLPSWVPDWSSHIAIPHGYRRGCYPEFNAGGTKLGTPEMDFVGPNILKIQAVPLSEITDVGTHYMQFSTRKLADAMASPGIVARTIFNFFREVRELCKLASTKPGSASIPSPTHSKVDEAAWVTSTGGHGLKQTLEKSLLGNKTVDGKPFLGYLWEFQLKMEALPTIFERRREGLEGISQIWAAASLSAKTVTTTKGPSFITSPRLRAAFVYCISRLWIELRHIFWLWKYLCCLPGLFLVVGIEAEDMMYGAVFGVVRDDIPIGWLKSILEQHVRRKCFVSAAGHVGLGPVGTLEGDVVVVPIGASMPAILRRGKTAKDTWKYVGEAYVHGFMNGEAFTGKEKLETRWFEID</sequence>
<dbReference type="InterPro" id="IPR010730">
    <property type="entry name" value="HET"/>
</dbReference>
<reference evidence="2" key="1">
    <citation type="journal article" date="2023" name="Mol. Phylogenet. Evol.">
        <title>Genome-scale phylogeny and comparative genomics of the fungal order Sordariales.</title>
        <authorList>
            <person name="Hensen N."/>
            <person name="Bonometti L."/>
            <person name="Westerberg I."/>
            <person name="Brannstrom I.O."/>
            <person name="Guillou S."/>
            <person name="Cros-Aarteil S."/>
            <person name="Calhoun S."/>
            <person name="Haridas S."/>
            <person name="Kuo A."/>
            <person name="Mondo S."/>
            <person name="Pangilinan J."/>
            <person name="Riley R."/>
            <person name="LaButti K."/>
            <person name="Andreopoulos B."/>
            <person name="Lipzen A."/>
            <person name="Chen C."/>
            <person name="Yan M."/>
            <person name="Daum C."/>
            <person name="Ng V."/>
            <person name="Clum A."/>
            <person name="Steindorff A."/>
            <person name="Ohm R.A."/>
            <person name="Martin F."/>
            <person name="Silar P."/>
            <person name="Natvig D.O."/>
            <person name="Lalanne C."/>
            <person name="Gautier V."/>
            <person name="Ament-Velasquez S.L."/>
            <person name="Kruys A."/>
            <person name="Hutchinson M.I."/>
            <person name="Powell A.J."/>
            <person name="Barry K."/>
            <person name="Miller A.N."/>
            <person name="Grigoriev I.V."/>
            <person name="Debuchy R."/>
            <person name="Gladieux P."/>
            <person name="Hiltunen Thoren M."/>
            <person name="Johannesson H."/>
        </authorList>
    </citation>
    <scope>NUCLEOTIDE SEQUENCE</scope>
    <source>
        <strain evidence="2">CBS 232.78</strain>
    </source>
</reference>
<keyword evidence="3" id="KW-1185">Reference proteome</keyword>
<dbReference type="Pfam" id="PF06985">
    <property type="entry name" value="HET"/>
    <property type="match status" value="1"/>
</dbReference>
<dbReference type="EMBL" id="JAULSW010000010">
    <property type="protein sequence ID" value="KAK3368710.1"/>
    <property type="molecule type" value="Genomic_DNA"/>
</dbReference>
<name>A0AAE0K325_9PEZI</name>
<gene>
    <name evidence="2" type="ORF">B0H63DRAFT_489002</name>
</gene>
<feature type="domain" description="Heterokaryon incompatibility" evidence="1">
    <location>
        <begin position="68"/>
        <end position="257"/>
    </location>
</feature>
<organism evidence="2 3">
    <name type="scientific">Podospora didyma</name>
    <dbReference type="NCBI Taxonomy" id="330526"/>
    <lineage>
        <taxon>Eukaryota</taxon>
        <taxon>Fungi</taxon>
        <taxon>Dikarya</taxon>
        <taxon>Ascomycota</taxon>
        <taxon>Pezizomycotina</taxon>
        <taxon>Sordariomycetes</taxon>
        <taxon>Sordariomycetidae</taxon>
        <taxon>Sordariales</taxon>
        <taxon>Podosporaceae</taxon>
        <taxon>Podospora</taxon>
    </lineage>
</organism>